<dbReference type="Proteomes" id="UP000245698">
    <property type="component" value="Unassembled WGS sequence"/>
</dbReference>
<accession>A0A2P9APY1</accession>
<name>A0A2P9APY1_9HYPH</name>
<evidence type="ECO:0000313" key="1">
    <source>
        <dbReference type="EMBL" id="SJM33221.1"/>
    </source>
</evidence>
<gene>
    <name evidence="1" type="ORF">BQ8482_340118</name>
</gene>
<keyword evidence="2" id="KW-1185">Reference proteome</keyword>
<evidence type="ECO:0000313" key="2">
    <source>
        <dbReference type="Proteomes" id="UP000245698"/>
    </source>
</evidence>
<dbReference type="EMBL" id="FUIG01000042">
    <property type="protein sequence ID" value="SJM33221.1"/>
    <property type="molecule type" value="Genomic_DNA"/>
</dbReference>
<sequence>MKNKQYPDLFFFCFVFSPQDVSRFTRRILLGIFRIAPPVAGFRLTT</sequence>
<protein>
    <submittedName>
        <fullName evidence="1">Uncharacterized protein</fullName>
    </submittedName>
</protein>
<organism evidence="1 2">
    <name type="scientific">Mesorhizobium delmotii</name>
    <dbReference type="NCBI Taxonomy" id="1631247"/>
    <lineage>
        <taxon>Bacteria</taxon>
        <taxon>Pseudomonadati</taxon>
        <taxon>Pseudomonadota</taxon>
        <taxon>Alphaproteobacteria</taxon>
        <taxon>Hyphomicrobiales</taxon>
        <taxon>Phyllobacteriaceae</taxon>
        <taxon>Mesorhizobium</taxon>
    </lineage>
</organism>
<reference evidence="2" key="1">
    <citation type="submission" date="2016-12" db="EMBL/GenBank/DDBJ databases">
        <authorList>
            <person name="Brunel B."/>
        </authorList>
    </citation>
    <scope>NUCLEOTIDE SEQUENCE [LARGE SCALE GENOMIC DNA]</scope>
</reference>
<proteinExistence type="predicted"/>
<dbReference type="AlphaFoldDB" id="A0A2P9APY1"/>